<dbReference type="PRINTS" id="PR01023">
    <property type="entry name" value="NAFLGMOTY"/>
</dbReference>
<evidence type="ECO:0000256" key="2">
    <source>
        <dbReference type="ARBA" id="ARBA00023136"/>
    </source>
</evidence>
<evidence type="ECO:0000256" key="4">
    <source>
        <dbReference type="PROSITE-ProRule" id="PRU00473"/>
    </source>
</evidence>
<evidence type="ECO:0000256" key="6">
    <source>
        <dbReference type="SAM" id="SignalP"/>
    </source>
</evidence>
<evidence type="ECO:0000256" key="3">
    <source>
        <dbReference type="ARBA" id="ARBA00023237"/>
    </source>
</evidence>
<keyword evidence="3" id="KW-0998">Cell outer membrane</keyword>
<dbReference type="CDD" id="cd07185">
    <property type="entry name" value="OmpA_C-like"/>
    <property type="match status" value="1"/>
</dbReference>
<evidence type="ECO:0000256" key="1">
    <source>
        <dbReference type="ARBA" id="ARBA00004442"/>
    </source>
</evidence>
<dbReference type="Pfam" id="PF00691">
    <property type="entry name" value="OmpA"/>
    <property type="match status" value="1"/>
</dbReference>
<feature type="signal peptide" evidence="6">
    <location>
        <begin position="1"/>
        <end position="19"/>
    </location>
</feature>
<evidence type="ECO:0000313" key="9">
    <source>
        <dbReference type="Proteomes" id="UP001557485"/>
    </source>
</evidence>
<evidence type="ECO:0000259" key="7">
    <source>
        <dbReference type="PROSITE" id="PS51123"/>
    </source>
</evidence>
<dbReference type="Proteomes" id="UP001557485">
    <property type="component" value="Unassembled WGS sequence"/>
</dbReference>
<evidence type="ECO:0000256" key="5">
    <source>
        <dbReference type="SAM" id="MobiDB-lite"/>
    </source>
</evidence>
<dbReference type="RefSeq" id="WP_368381791.1">
    <property type="nucleotide sequence ID" value="NZ_JBFRYA010000009.1"/>
</dbReference>
<protein>
    <submittedName>
        <fullName evidence="8">OmpA family protein</fullName>
    </submittedName>
</protein>
<keyword evidence="6" id="KW-0732">Signal</keyword>
<feature type="region of interest" description="Disordered" evidence="5">
    <location>
        <begin position="126"/>
        <end position="163"/>
    </location>
</feature>
<feature type="compositionally biased region" description="Basic and acidic residues" evidence="5">
    <location>
        <begin position="140"/>
        <end position="163"/>
    </location>
</feature>
<dbReference type="InterPro" id="IPR006665">
    <property type="entry name" value="OmpA-like"/>
</dbReference>
<feature type="domain" description="OmpA-like" evidence="7">
    <location>
        <begin position="195"/>
        <end position="319"/>
    </location>
</feature>
<dbReference type="InterPro" id="IPR050330">
    <property type="entry name" value="Bact_OuterMem_StrucFunc"/>
</dbReference>
<dbReference type="InterPro" id="IPR036737">
    <property type="entry name" value="OmpA-like_sf"/>
</dbReference>
<dbReference type="InterPro" id="IPR006664">
    <property type="entry name" value="OMP_bac"/>
</dbReference>
<accession>A0ABV3U7I9</accession>
<dbReference type="InterPro" id="IPR006690">
    <property type="entry name" value="OMPA-like_CS"/>
</dbReference>
<proteinExistence type="predicted"/>
<dbReference type="SUPFAM" id="SSF103088">
    <property type="entry name" value="OmpA-like"/>
    <property type="match status" value="1"/>
</dbReference>
<keyword evidence="9" id="KW-1185">Reference proteome</keyword>
<gene>
    <name evidence="8" type="ORF">AB4876_11445</name>
</gene>
<dbReference type="PROSITE" id="PS01068">
    <property type="entry name" value="OMPA_1"/>
    <property type="match status" value="1"/>
</dbReference>
<reference evidence="8 9" key="1">
    <citation type="journal article" date="2011" name="Int. J. Syst. Evol. Microbiol.">
        <title>Zhongshania antarctica gen. nov., sp. nov. and Zhongshania guokunii sp. nov., gammaproteobacteria respectively isolated from coastal attached (fast) ice and surface seawater of the Antarctic.</title>
        <authorList>
            <person name="Li H.J."/>
            <person name="Zhang X.Y."/>
            <person name="Chen C.X."/>
            <person name="Zhang Y.J."/>
            <person name="Gao Z.M."/>
            <person name="Yu Y."/>
            <person name="Chen X.L."/>
            <person name="Chen B."/>
            <person name="Zhang Y.Z."/>
        </authorList>
    </citation>
    <scope>NUCLEOTIDE SEQUENCE [LARGE SCALE GENOMIC DNA]</scope>
    <source>
        <strain evidence="8 9">ZS6-22T</strain>
    </source>
</reference>
<name>A0ABV3U7I9_9GAMM</name>
<feature type="chain" id="PRO_5045178855" evidence="6">
    <location>
        <begin position="20"/>
        <end position="324"/>
    </location>
</feature>
<comment type="subcellular location">
    <subcellularLocation>
        <location evidence="1">Cell outer membrane</location>
    </subcellularLocation>
</comment>
<dbReference type="PRINTS" id="PR01021">
    <property type="entry name" value="OMPADOMAIN"/>
</dbReference>
<sequence length="324" mass="34397">MQLLFLTFSVIAISPSLRAQLINVDLMGSSLTAPVTDALSDVDLLNEDAGGLGNLVGVDVFGDSGLLGLSVSGQDILLLGAPVADDPVGGALAPLMGLGDSQGAVLEFLQETASDADINPTVLTVELPGSSNGSNVGFDNSKDKTTRQNRESTQKLPKDGKYHCTDQDKDSVCDSHDQCLNSPPHAMVLPSGCHLDAKAPLELIGVTFAVDTTALLTASSTATLRQASKILKANRGLRIEIGGHTDDLGSEKYNQRLSERRAESVKKYFLAEGVPSEMLVVRGYGESRPVVAIYALGSKALVEARARNRRVELLVLNERREQSK</sequence>
<evidence type="ECO:0000313" key="8">
    <source>
        <dbReference type="EMBL" id="MEX1669527.1"/>
    </source>
</evidence>
<dbReference type="PANTHER" id="PTHR30329:SF21">
    <property type="entry name" value="LIPOPROTEIN YIAD-RELATED"/>
    <property type="match status" value="1"/>
</dbReference>
<dbReference type="PANTHER" id="PTHR30329">
    <property type="entry name" value="STATOR ELEMENT OF FLAGELLAR MOTOR COMPLEX"/>
    <property type="match status" value="1"/>
</dbReference>
<comment type="caution">
    <text evidence="8">The sequence shown here is derived from an EMBL/GenBank/DDBJ whole genome shotgun (WGS) entry which is preliminary data.</text>
</comment>
<feature type="compositionally biased region" description="Polar residues" evidence="5">
    <location>
        <begin position="129"/>
        <end position="138"/>
    </location>
</feature>
<dbReference type="EMBL" id="JBFRYA010000009">
    <property type="protein sequence ID" value="MEX1669527.1"/>
    <property type="molecule type" value="Genomic_DNA"/>
</dbReference>
<dbReference type="Gene3D" id="3.30.1330.60">
    <property type="entry name" value="OmpA-like domain"/>
    <property type="match status" value="1"/>
</dbReference>
<organism evidence="8 9">
    <name type="scientific">Zhongshania guokunii</name>
    <dbReference type="NCBI Taxonomy" id="641783"/>
    <lineage>
        <taxon>Bacteria</taxon>
        <taxon>Pseudomonadati</taxon>
        <taxon>Pseudomonadota</taxon>
        <taxon>Gammaproteobacteria</taxon>
        <taxon>Cellvibrionales</taxon>
        <taxon>Spongiibacteraceae</taxon>
        <taxon>Zhongshania</taxon>
    </lineage>
</organism>
<dbReference type="PROSITE" id="PS51123">
    <property type="entry name" value="OMPA_2"/>
    <property type="match status" value="1"/>
</dbReference>
<keyword evidence="2 4" id="KW-0472">Membrane</keyword>